<reference evidence="1 2" key="1">
    <citation type="journal article" date="2011" name="Science">
        <title>The ecoresponsive genome of Daphnia pulex.</title>
        <authorList>
            <person name="Colbourne J.K."/>
            <person name="Pfrender M.E."/>
            <person name="Gilbert D."/>
            <person name="Thomas W.K."/>
            <person name="Tucker A."/>
            <person name="Oakley T.H."/>
            <person name="Tokishita S."/>
            <person name="Aerts A."/>
            <person name="Arnold G.J."/>
            <person name="Basu M.K."/>
            <person name="Bauer D.J."/>
            <person name="Caceres C.E."/>
            <person name="Carmel L."/>
            <person name="Casola C."/>
            <person name="Choi J.H."/>
            <person name="Detter J.C."/>
            <person name="Dong Q."/>
            <person name="Dusheyko S."/>
            <person name="Eads B.D."/>
            <person name="Frohlich T."/>
            <person name="Geiler-Samerotte K.A."/>
            <person name="Gerlach D."/>
            <person name="Hatcher P."/>
            <person name="Jogdeo S."/>
            <person name="Krijgsveld J."/>
            <person name="Kriventseva E.V."/>
            <person name="Kultz D."/>
            <person name="Laforsch C."/>
            <person name="Lindquist E."/>
            <person name="Lopez J."/>
            <person name="Manak J.R."/>
            <person name="Muller J."/>
            <person name="Pangilinan J."/>
            <person name="Patwardhan R.P."/>
            <person name="Pitluck S."/>
            <person name="Pritham E.J."/>
            <person name="Rechtsteiner A."/>
            <person name="Rho M."/>
            <person name="Rogozin I.B."/>
            <person name="Sakarya O."/>
            <person name="Salamov A."/>
            <person name="Schaack S."/>
            <person name="Shapiro H."/>
            <person name="Shiga Y."/>
            <person name="Skalitzky C."/>
            <person name="Smith Z."/>
            <person name="Souvorov A."/>
            <person name="Sung W."/>
            <person name="Tang Z."/>
            <person name="Tsuchiya D."/>
            <person name="Tu H."/>
            <person name="Vos H."/>
            <person name="Wang M."/>
            <person name="Wolf Y.I."/>
            <person name="Yamagata H."/>
            <person name="Yamada T."/>
            <person name="Ye Y."/>
            <person name="Shaw J.R."/>
            <person name="Andrews J."/>
            <person name="Crease T.J."/>
            <person name="Tang H."/>
            <person name="Lucas S.M."/>
            <person name="Robertson H.M."/>
            <person name="Bork P."/>
            <person name="Koonin E.V."/>
            <person name="Zdobnov E.M."/>
            <person name="Grigoriev I.V."/>
            <person name="Lynch M."/>
            <person name="Boore J.L."/>
        </authorList>
    </citation>
    <scope>NUCLEOTIDE SEQUENCE [LARGE SCALE GENOMIC DNA]</scope>
</reference>
<dbReference type="KEGG" id="dpx:DAPPUDRAFT_256317"/>
<dbReference type="HOGENOM" id="CLU_3070830_0_0_1"/>
<accession>E9HB38</accession>
<dbReference type="AlphaFoldDB" id="E9HB38"/>
<evidence type="ECO:0000313" key="2">
    <source>
        <dbReference type="Proteomes" id="UP000000305"/>
    </source>
</evidence>
<dbReference type="Proteomes" id="UP000000305">
    <property type="component" value="Unassembled WGS sequence"/>
</dbReference>
<sequence length="53" mass="6233">MQHQLTAAWEKYNDKKLSSKELLQFLGKLNRKHSQKEWQEVEESGAAEEVESD</sequence>
<organism evidence="1 2">
    <name type="scientific">Daphnia pulex</name>
    <name type="common">Water flea</name>
    <dbReference type="NCBI Taxonomy" id="6669"/>
    <lineage>
        <taxon>Eukaryota</taxon>
        <taxon>Metazoa</taxon>
        <taxon>Ecdysozoa</taxon>
        <taxon>Arthropoda</taxon>
        <taxon>Crustacea</taxon>
        <taxon>Branchiopoda</taxon>
        <taxon>Diplostraca</taxon>
        <taxon>Cladocera</taxon>
        <taxon>Anomopoda</taxon>
        <taxon>Daphniidae</taxon>
        <taxon>Daphnia</taxon>
    </lineage>
</organism>
<dbReference type="InParanoid" id="E9HB38"/>
<name>E9HB38_DAPPU</name>
<gene>
    <name evidence="1" type="ORF">DAPPUDRAFT_256317</name>
</gene>
<dbReference type="EMBL" id="GL732614">
    <property type="protein sequence ID" value="EFX71018.1"/>
    <property type="molecule type" value="Genomic_DNA"/>
</dbReference>
<evidence type="ECO:0000313" key="1">
    <source>
        <dbReference type="EMBL" id="EFX71018.1"/>
    </source>
</evidence>
<proteinExistence type="predicted"/>
<protein>
    <submittedName>
        <fullName evidence="1">Uncharacterized protein</fullName>
    </submittedName>
</protein>
<keyword evidence="2" id="KW-1185">Reference proteome</keyword>